<dbReference type="InterPro" id="IPR055170">
    <property type="entry name" value="GFO_IDH_MocA-like_dom"/>
</dbReference>
<name>A0A3M8LPT0_9MICO</name>
<dbReference type="Proteomes" id="UP000279859">
    <property type="component" value="Unassembled WGS sequence"/>
</dbReference>
<reference evidence="5 6" key="1">
    <citation type="submission" date="2018-11" db="EMBL/GenBank/DDBJ databases">
        <title>Cryobacterium sp. nov., isolated from rhizosphere soil of lettuce.</title>
        <authorList>
            <person name="Wang Y."/>
        </authorList>
    </citation>
    <scope>NUCLEOTIDE SEQUENCE [LARGE SCALE GENOMIC DNA]</scope>
    <source>
        <strain evidence="5 6">NEAU-85</strain>
    </source>
</reference>
<dbReference type="AlphaFoldDB" id="A0A3M8LPT0"/>
<comment type="caution">
    <text evidence="5">The sequence shown here is derived from an EMBL/GenBank/DDBJ whole genome shotgun (WGS) entry which is preliminary data.</text>
</comment>
<evidence type="ECO:0000259" key="4">
    <source>
        <dbReference type="Pfam" id="PF22725"/>
    </source>
</evidence>
<dbReference type="Pfam" id="PF01408">
    <property type="entry name" value="GFO_IDH_MocA"/>
    <property type="match status" value="1"/>
</dbReference>
<feature type="domain" description="Gfo/Idh/MocA-like oxidoreductase N-terminal" evidence="3">
    <location>
        <begin position="9"/>
        <end position="125"/>
    </location>
</feature>
<dbReference type="SUPFAM" id="SSF51735">
    <property type="entry name" value="NAD(P)-binding Rossmann-fold domains"/>
    <property type="match status" value="1"/>
</dbReference>
<accession>A0A3M8LPT0</accession>
<evidence type="ECO:0000256" key="1">
    <source>
        <dbReference type="ARBA" id="ARBA00023002"/>
    </source>
</evidence>
<keyword evidence="6" id="KW-1185">Reference proteome</keyword>
<dbReference type="InterPro" id="IPR000683">
    <property type="entry name" value="Gfo/Idh/MocA-like_OxRdtase_N"/>
</dbReference>
<dbReference type="EMBL" id="RDSR01000001">
    <property type="protein sequence ID" value="RNE67345.1"/>
    <property type="molecule type" value="Genomic_DNA"/>
</dbReference>
<dbReference type="InterPro" id="IPR050463">
    <property type="entry name" value="Gfo/Idh/MocA_oxidrdct_glycsds"/>
</dbReference>
<organism evidence="5 6">
    <name type="scientific">Cryobacterium tepidiphilum</name>
    <dbReference type="NCBI Taxonomy" id="2486026"/>
    <lineage>
        <taxon>Bacteria</taxon>
        <taxon>Bacillati</taxon>
        <taxon>Actinomycetota</taxon>
        <taxon>Actinomycetes</taxon>
        <taxon>Micrococcales</taxon>
        <taxon>Microbacteriaceae</taxon>
        <taxon>Cryobacterium</taxon>
    </lineage>
</organism>
<dbReference type="InterPro" id="IPR036291">
    <property type="entry name" value="NAD(P)-bd_dom_sf"/>
</dbReference>
<evidence type="ECO:0000259" key="3">
    <source>
        <dbReference type="Pfam" id="PF01408"/>
    </source>
</evidence>
<dbReference type="OrthoDB" id="9792085at2"/>
<evidence type="ECO:0000313" key="5">
    <source>
        <dbReference type="EMBL" id="RNE67345.1"/>
    </source>
</evidence>
<dbReference type="GO" id="GO:0000166">
    <property type="term" value="F:nucleotide binding"/>
    <property type="evidence" value="ECO:0007669"/>
    <property type="project" value="InterPro"/>
</dbReference>
<dbReference type="SUPFAM" id="SSF55347">
    <property type="entry name" value="Glyceraldehyde-3-phosphate dehydrogenase-like, C-terminal domain"/>
    <property type="match status" value="1"/>
</dbReference>
<dbReference type="GO" id="GO:0016491">
    <property type="term" value="F:oxidoreductase activity"/>
    <property type="evidence" value="ECO:0007669"/>
    <property type="project" value="UniProtKB-KW"/>
</dbReference>
<dbReference type="PANTHER" id="PTHR43818">
    <property type="entry name" value="BCDNA.GH03377"/>
    <property type="match status" value="1"/>
</dbReference>
<keyword evidence="2" id="KW-0520">NAD</keyword>
<feature type="domain" description="GFO/IDH/MocA-like oxidoreductase" evidence="4">
    <location>
        <begin position="135"/>
        <end position="269"/>
    </location>
</feature>
<evidence type="ECO:0000313" key="6">
    <source>
        <dbReference type="Proteomes" id="UP000279859"/>
    </source>
</evidence>
<dbReference type="Pfam" id="PF22725">
    <property type="entry name" value="GFO_IDH_MocA_C3"/>
    <property type="match status" value="1"/>
</dbReference>
<dbReference type="RefSeq" id="WP_123044375.1">
    <property type="nucleotide sequence ID" value="NZ_RDSR01000001.1"/>
</dbReference>
<evidence type="ECO:0000256" key="2">
    <source>
        <dbReference type="ARBA" id="ARBA00023027"/>
    </source>
</evidence>
<dbReference type="Gene3D" id="3.40.50.720">
    <property type="entry name" value="NAD(P)-binding Rossmann-like Domain"/>
    <property type="match status" value="1"/>
</dbReference>
<keyword evidence="1" id="KW-0560">Oxidoreductase</keyword>
<gene>
    <name evidence="5" type="ORF">EEJ31_00775</name>
</gene>
<dbReference type="Gene3D" id="3.30.360.10">
    <property type="entry name" value="Dihydrodipicolinate Reductase, domain 2"/>
    <property type="match status" value="1"/>
</dbReference>
<sequence length="388" mass="40772">MTMQAGGALRAGIIGTGFMGTVHSHAVRASGGVVAAVASRSPEGTLAAATRLGAAEACESPATLIARDDIDVVHICTPNASHAELAASAIAAGKAVICEKPLATSVQDAARLVSSAEAAGVVASVPFIYRFYPAVREIRERILSGDAGRLWLLHGSYLQDWLADPRSNNWRVDPALGGGSRAFGDIGVHWCDLMEFVTGHRITRLVAKTSRAFPERPNGARATRVETEDGANLLFETDHGASGSLVISQVTPGRKNRLWFSFDGTEKSFSFNQENPGTLRVGDTKSARHIPAGADMLTTDQGKKYAVLPAGHPQGYQDSFNAFVKDSYSAISGEAVVGLPTFRDGLRAAQLTESVLDSAASGGWVSVPSIDDSATGIKPTALINERSS</sequence>
<protein>
    <submittedName>
        <fullName evidence="5">Gfo/Idh/MocA family oxidoreductase</fullName>
    </submittedName>
</protein>
<dbReference type="PANTHER" id="PTHR43818:SF11">
    <property type="entry name" value="BCDNA.GH03377"/>
    <property type="match status" value="1"/>
</dbReference>
<proteinExistence type="predicted"/>